<evidence type="ECO:0000313" key="1">
    <source>
        <dbReference type="EMBL" id="URJ52788.1"/>
    </source>
</evidence>
<reference evidence="1" key="1">
    <citation type="submission" date="2022-11" db="EMBL/GenBank/DDBJ databases">
        <authorList>
            <person name="Vasilchenko N.G."/>
            <person name="Prazdnova E.V."/>
            <person name="Gorovtsov A.V."/>
            <person name="Chistyakov V.A."/>
            <person name="Pak M.L."/>
        </authorList>
    </citation>
    <scope>NUCLEOTIDE SEQUENCE</scope>
    <source>
        <strain evidence="1">R 4.5</strain>
    </source>
</reference>
<dbReference type="AlphaFoldDB" id="A0AAE9IE23"/>
<gene>
    <name evidence="1" type="ORF">MF626_002340</name>
</gene>
<evidence type="ECO:0000313" key="2">
    <source>
        <dbReference type="Proteomes" id="UP001055784"/>
    </source>
</evidence>
<protein>
    <submittedName>
        <fullName evidence="1">Uncharacterized protein</fullName>
    </submittedName>
</protein>
<organism evidence="1 2">
    <name type="scientific">Paenibacillus polymyxa</name>
    <name type="common">Bacillus polymyxa</name>
    <dbReference type="NCBI Taxonomy" id="1406"/>
    <lineage>
        <taxon>Bacteria</taxon>
        <taxon>Bacillati</taxon>
        <taxon>Bacillota</taxon>
        <taxon>Bacilli</taxon>
        <taxon>Bacillales</taxon>
        <taxon>Paenibacillaceae</taxon>
        <taxon>Paenibacillus</taxon>
    </lineage>
</organism>
<dbReference type="RefSeq" id="WP_250261932.1">
    <property type="nucleotide sequence ID" value="NZ_CP097770.1"/>
</dbReference>
<sequence>MPELINWYIQRKEEVTQINKIETERIRLENAITAICKLYKEGVSISHQRITEETGIERKYYRVHSLTTIMNSIIYDLYNSKITVYELEVLLQQNKSVEDWIA</sequence>
<dbReference type="Proteomes" id="UP001055784">
    <property type="component" value="Chromosome"/>
</dbReference>
<proteinExistence type="predicted"/>
<dbReference type="EMBL" id="CP097770">
    <property type="protein sequence ID" value="URJ52788.1"/>
    <property type="molecule type" value="Genomic_DNA"/>
</dbReference>
<accession>A0AAE9IE23</accession>
<name>A0AAE9IE23_PAEPO</name>